<keyword evidence="4" id="KW-1185">Reference proteome</keyword>
<evidence type="ECO:0000256" key="1">
    <source>
        <dbReference type="SAM" id="Coils"/>
    </source>
</evidence>
<evidence type="ECO:0000313" key="4">
    <source>
        <dbReference type="Proteomes" id="UP000799537"/>
    </source>
</evidence>
<gene>
    <name evidence="3" type="ORF">M409DRAFT_19145</name>
</gene>
<dbReference type="Proteomes" id="UP000799537">
    <property type="component" value="Unassembled WGS sequence"/>
</dbReference>
<dbReference type="RefSeq" id="XP_033671212.1">
    <property type="nucleotide sequence ID" value="XM_033804805.1"/>
</dbReference>
<dbReference type="GO" id="GO:0000776">
    <property type="term" value="C:kinetochore"/>
    <property type="evidence" value="ECO:0007669"/>
    <property type="project" value="InterPro"/>
</dbReference>
<dbReference type="AlphaFoldDB" id="A0A6A6CUD8"/>
<dbReference type="PANTHER" id="PTHR37329:SF1">
    <property type="entry name" value="KINETOCHORE PROTEIN SOS7"/>
    <property type="match status" value="1"/>
</dbReference>
<feature type="coiled-coil region" evidence="1">
    <location>
        <begin position="99"/>
        <end position="144"/>
    </location>
</feature>
<protein>
    <recommendedName>
        <fullName evidence="2">Kinetochore protein Sos7 coiled-coil domain-containing protein</fullName>
    </recommendedName>
</protein>
<organism evidence="3 4">
    <name type="scientific">Zasmidium cellare ATCC 36951</name>
    <dbReference type="NCBI Taxonomy" id="1080233"/>
    <lineage>
        <taxon>Eukaryota</taxon>
        <taxon>Fungi</taxon>
        <taxon>Dikarya</taxon>
        <taxon>Ascomycota</taxon>
        <taxon>Pezizomycotina</taxon>
        <taxon>Dothideomycetes</taxon>
        <taxon>Dothideomycetidae</taxon>
        <taxon>Mycosphaerellales</taxon>
        <taxon>Mycosphaerellaceae</taxon>
        <taxon>Zasmidium</taxon>
    </lineage>
</organism>
<dbReference type="PANTHER" id="PTHR37329">
    <property type="entry name" value="KINETOCHORE PROTEIN SOS7"/>
    <property type="match status" value="1"/>
</dbReference>
<feature type="domain" description="Kinetochore protein Sos7 coiled-coil" evidence="2">
    <location>
        <begin position="64"/>
        <end position="138"/>
    </location>
</feature>
<dbReference type="OrthoDB" id="18959at2759"/>
<feature type="coiled-coil region" evidence="1">
    <location>
        <begin position="189"/>
        <end position="223"/>
    </location>
</feature>
<proteinExistence type="predicted"/>
<evidence type="ECO:0000259" key="2">
    <source>
        <dbReference type="Pfam" id="PF20882"/>
    </source>
</evidence>
<accession>A0A6A6CUD8</accession>
<reference evidence="3" key="1">
    <citation type="journal article" date="2020" name="Stud. Mycol.">
        <title>101 Dothideomycetes genomes: a test case for predicting lifestyles and emergence of pathogens.</title>
        <authorList>
            <person name="Haridas S."/>
            <person name="Albert R."/>
            <person name="Binder M."/>
            <person name="Bloem J."/>
            <person name="Labutti K."/>
            <person name="Salamov A."/>
            <person name="Andreopoulos B."/>
            <person name="Baker S."/>
            <person name="Barry K."/>
            <person name="Bills G."/>
            <person name="Bluhm B."/>
            <person name="Cannon C."/>
            <person name="Castanera R."/>
            <person name="Culley D."/>
            <person name="Daum C."/>
            <person name="Ezra D."/>
            <person name="Gonzalez J."/>
            <person name="Henrissat B."/>
            <person name="Kuo A."/>
            <person name="Liang C."/>
            <person name="Lipzen A."/>
            <person name="Lutzoni F."/>
            <person name="Magnuson J."/>
            <person name="Mondo S."/>
            <person name="Nolan M."/>
            <person name="Ohm R."/>
            <person name="Pangilinan J."/>
            <person name="Park H.-J."/>
            <person name="Ramirez L."/>
            <person name="Alfaro M."/>
            <person name="Sun H."/>
            <person name="Tritt A."/>
            <person name="Yoshinaga Y."/>
            <person name="Zwiers L.-H."/>
            <person name="Turgeon B."/>
            <person name="Goodwin S."/>
            <person name="Spatafora J."/>
            <person name="Crous P."/>
            <person name="Grigoriev I."/>
        </authorList>
    </citation>
    <scope>NUCLEOTIDE SEQUENCE</scope>
    <source>
        <strain evidence="3">ATCC 36951</strain>
    </source>
</reference>
<dbReference type="GeneID" id="54558077"/>
<dbReference type="Pfam" id="PF20882">
    <property type="entry name" value="Sos7"/>
    <property type="match status" value="1"/>
</dbReference>
<name>A0A6A6CUD8_ZASCE</name>
<dbReference type="EMBL" id="ML993585">
    <property type="protein sequence ID" value="KAF2170323.1"/>
    <property type="molecule type" value="Genomic_DNA"/>
</dbReference>
<sequence length="274" mass="31391">MDPQTALARLQEPALHDLSILSISEPILNVASQNHRSPSKRYSNADKISQTPASLAADLTHYQELFSKLRFSYVEQVTKERFLRAVTAEQPDFVTAAENAELEERLRGEKAALKQKKEEVREIISALEEQGRQLAKRYEQIQLQTSQLDALPAEITYLETTIESLRQRQEPEASDPEMRMPLQPTRDLLNDRERELRNVEMEIEKLTAALPAKKAEVVRLQDELAPIQMRKIKAVEEAQEAKRRREHGGTADELEEEGRWLRGVESSLKAMLEV</sequence>
<dbReference type="InterPro" id="IPR037475">
    <property type="entry name" value="Sos7"/>
</dbReference>
<dbReference type="InterPro" id="IPR048781">
    <property type="entry name" value="Sos7_CC"/>
</dbReference>
<keyword evidence="1" id="KW-0175">Coiled coil</keyword>
<dbReference type="GO" id="GO:0034501">
    <property type="term" value="P:protein localization to kinetochore"/>
    <property type="evidence" value="ECO:0007669"/>
    <property type="project" value="InterPro"/>
</dbReference>
<dbReference type="GO" id="GO:0051315">
    <property type="term" value="P:attachment of mitotic spindle microtubules to kinetochore"/>
    <property type="evidence" value="ECO:0007669"/>
    <property type="project" value="TreeGrafter"/>
</dbReference>
<evidence type="ECO:0000313" key="3">
    <source>
        <dbReference type="EMBL" id="KAF2170323.1"/>
    </source>
</evidence>